<dbReference type="Gene3D" id="3.90.550.10">
    <property type="entry name" value="Spore Coat Polysaccharide Biosynthesis Protein SpsA, Chain A"/>
    <property type="match status" value="1"/>
</dbReference>
<gene>
    <name evidence="2" type="ORF">SAMN05216474_2297</name>
</gene>
<name>A0A1I7APT2_9FLAO</name>
<dbReference type="STRING" id="477690.SAMN05216474_2297"/>
<keyword evidence="3" id="KW-1185">Reference proteome</keyword>
<proteinExistence type="predicted"/>
<dbReference type="Proteomes" id="UP000236454">
    <property type="component" value="Unassembled WGS sequence"/>
</dbReference>
<organism evidence="2 3">
    <name type="scientific">Lishizhenia tianjinensis</name>
    <dbReference type="NCBI Taxonomy" id="477690"/>
    <lineage>
        <taxon>Bacteria</taxon>
        <taxon>Pseudomonadati</taxon>
        <taxon>Bacteroidota</taxon>
        <taxon>Flavobacteriia</taxon>
        <taxon>Flavobacteriales</taxon>
        <taxon>Crocinitomicaceae</taxon>
        <taxon>Lishizhenia</taxon>
    </lineage>
</organism>
<dbReference type="InterPro" id="IPR029044">
    <property type="entry name" value="Nucleotide-diphossugar_trans"/>
</dbReference>
<sequence length="467" mass="53463">MIDLEKSIEKQREEVFSKHPEVKLHSVCKLNDGVIKHNKIERNYFKTVYADTDLKTAVFIPASGSGSRMFQFLYDFLSSPSEEDRGKVERFFSNLKKFAFFELLPFELKKRIAKYDYEVEEIIHFILEKEGLNLGSLPKGLIPFHRNGRFILNAFQEQVLQAIRLKEDELHFHFTINKNFEEQITTSLLSVQHLTGLNLNVTFSEQSPATNAVAFNSNGTVVKTEEGEILTRPSGHGALLQNLNSLQEDLIFIKNIDNVQHENLSETSVDSLKYMAGLLLEFKKDMQEALKSNTPKIALAKLNQEYQFAPLEEDFETFEEEELLAFMNRPMRVCGMVRNEGQPGGGPFWVEDESGVSKQIVEKAQISPKGDQYNKMVQSQYFNPVMMVLNPQDLAGNKLDLDEYVDKDKYFVVDKAYKGVNIKFRENPGLWNGGMANWNTLFVEVPSESFSPVKTVLDLLDASHLDR</sequence>
<dbReference type="RefSeq" id="WP_090249716.1">
    <property type="nucleotide sequence ID" value="NZ_FPAS01000003.1"/>
</dbReference>
<evidence type="ECO:0000259" key="1">
    <source>
        <dbReference type="Pfam" id="PF14134"/>
    </source>
</evidence>
<evidence type="ECO:0000313" key="2">
    <source>
        <dbReference type="EMBL" id="SFT76942.1"/>
    </source>
</evidence>
<accession>A0A1I7APT2</accession>
<protein>
    <recommendedName>
        <fullName evidence="1">DUF4301 domain-containing protein</fullName>
    </recommendedName>
</protein>
<reference evidence="2 3" key="1">
    <citation type="submission" date="2016-10" db="EMBL/GenBank/DDBJ databases">
        <authorList>
            <person name="de Groot N.N."/>
        </authorList>
    </citation>
    <scope>NUCLEOTIDE SEQUENCE [LARGE SCALE GENOMIC DNA]</scope>
    <source>
        <strain evidence="2 3">CGMCC 1.7005</strain>
    </source>
</reference>
<dbReference type="Pfam" id="PF14134">
    <property type="entry name" value="DUF4301"/>
    <property type="match status" value="1"/>
</dbReference>
<dbReference type="OrthoDB" id="5572060at2"/>
<feature type="domain" description="DUF4301" evidence="1">
    <location>
        <begin position="6"/>
        <end position="464"/>
    </location>
</feature>
<dbReference type="InterPro" id="IPR025393">
    <property type="entry name" value="DUF4301"/>
</dbReference>
<evidence type="ECO:0000313" key="3">
    <source>
        <dbReference type="Proteomes" id="UP000236454"/>
    </source>
</evidence>
<dbReference type="AlphaFoldDB" id="A0A1I7APT2"/>
<dbReference type="SUPFAM" id="SSF53448">
    <property type="entry name" value="Nucleotide-diphospho-sugar transferases"/>
    <property type="match status" value="1"/>
</dbReference>
<dbReference type="EMBL" id="FPAS01000003">
    <property type="protein sequence ID" value="SFT76942.1"/>
    <property type="molecule type" value="Genomic_DNA"/>
</dbReference>